<reference evidence="9 10" key="1">
    <citation type="submission" date="2017-04" db="EMBL/GenBank/DDBJ databases">
        <authorList>
            <person name="Afonso C.L."/>
            <person name="Miller P.J."/>
            <person name="Scott M.A."/>
            <person name="Spackman E."/>
            <person name="Goraichik I."/>
            <person name="Dimitrov K.M."/>
            <person name="Suarez D.L."/>
            <person name="Swayne D.E."/>
        </authorList>
    </citation>
    <scope>NUCLEOTIDE SEQUENCE [LARGE SCALE GENOMIC DNA]</scope>
    <source>
        <strain evidence="9 10">B5P</strain>
    </source>
</reference>
<dbReference type="InterPro" id="IPR011995">
    <property type="entry name" value="OMPdecase_type-2"/>
</dbReference>
<dbReference type="InterPro" id="IPR001754">
    <property type="entry name" value="OMPdeCOase_dom"/>
</dbReference>
<keyword evidence="10" id="KW-1185">Reference proteome</keyword>
<dbReference type="EC" id="4.1.1.23" evidence="7"/>
<dbReference type="CDD" id="cd04725">
    <property type="entry name" value="OMP_decarboxylase_like"/>
    <property type="match status" value="1"/>
</dbReference>
<protein>
    <recommendedName>
        <fullName evidence="7">Orotidine-5'-phosphate decarboxylase</fullName>
        <ecNumber evidence="7">4.1.1.23</ecNumber>
    </recommendedName>
</protein>
<dbReference type="SUPFAM" id="SSF51366">
    <property type="entry name" value="Ribulose-phoshate binding barrel"/>
    <property type="match status" value="1"/>
</dbReference>
<dbReference type="EMBL" id="FXBL01000004">
    <property type="protein sequence ID" value="SMH56482.1"/>
    <property type="molecule type" value="Genomic_DNA"/>
</dbReference>
<dbReference type="GO" id="GO:0006207">
    <property type="term" value="P:'de novo' pyrimidine nucleobase biosynthetic process"/>
    <property type="evidence" value="ECO:0007669"/>
    <property type="project" value="InterPro"/>
</dbReference>
<dbReference type="UniPathway" id="UPA00070">
    <property type="reaction ID" value="UER00120"/>
</dbReference>
<gene>
    <name evidence="9" type="ORF">SAMN02982922_5552</name>
</gene>
<dbReference type="SMART" id="SM00934">
    <property type="entry name" value="OMPdecase"/>
    <property type="match status" value="1"/>
</dbReference>
<keyword evidence="4" id="KW-0665">Pyrimidine biosynthesis</keyword>
<accession>A0A1X7PW43</accession>
<sequence>MPAAVRRESGNTSRPVARRFADRFVDLAQARSPLCLGLDPSEDLIRHWGLDDSVEGMHRFCQTVLEAAADEIAVVKPQCGFFERLGPGGMDVMAKVIRQAKSQGALALIDCKRGDFARTMTGYAQAMLGDDSGFGGDAMTVTAYLGLDALRPVIDRAAACGAAVFVVVRSSNADGHFLQKAMHDDGRTVAEALADSITVINRETGEGIGHVGAVIGATIDAADSTVLDRLPLSLVLAPGVGAQGATISDVKARFGRAAKRTLPSVSRAILAKGPSVAGLRTAIRRYRDEAWAANSEQ</sequence>
<dbReference type="InterPro" id="IPR011060">
    <property type="entry name" value="RibuloseP-bd_barrel"/>
</dbReference>
<dbReference type="PANTHER" id="PTHR43375">
    <property type="entry name" value="OROTIDINE 5'-PHOSPHATE DECARBOXYLASE"/>
    <property type="match status" value="1"/>
</dbReference>
<dbReference type="RefSeq" id="WP_085467128.1">
    <property type="nucleotide sequence ID" value="NZ_FXBL01000004.1"/>
</dbReference>
<name>A0A1X7PW43_9HYPH</name>
<dbReference type="OrthoDB" id="9808470at2"/>
<organism evidence="9 10">
    <name type="scientific">Mesorhizobium australicum</name>
    <dbReference type="NCBI Taxonomy" id="536018"/>
    <lineage>
        <taxon>Bacteria</taxon>
        <taxon>Pseudomonadati</taxon>
        <taxon>Pseudomonadota</taxon>
        <taxon>Alphaproteobacteria</taxon>
        <taxon>Hyphomicrobiales</taxon>
        <taxon>Phyllobacteriaceae</taxon>
        <taxon>Mesorhizobium</taxon>
    </lineage>
</organism>
<dbReference type="AlphaFoldDB" id="A0A1X7PW43"/>
<dbReference type="GO" id="GO:0044205">
    <property type="term" value="P:'de novo' UMP biosynthetic process"/>
    <property type="evidence" value="ECO:0007669"/>
    <property type="project" value="UniProtKB-UniPathway"/>
</dbReference>
<evidence type="ECO:0000256" key="5">
    <source>
        <dbReference type="ARBA" id="ARBA00023239"/>
    </source>
</evidence>
<dbReference type="PANTHER" id="PTHR43375:SF1">
    <property type="entry name" value="OROTIDINE 5'-PHOSPHATE DECARBOXYLASE"/>
    <property type="match status" value="1"/>
</dbReference>
<dbReference type="InterPro" id="IPR013785">
    <property type="entry name" value="Aldolase_TIM"/>
</dbReference>
<proteinExistence type="inferred from homology"/>
<dbReference type="GO" id="GO:0004590">
    <property type="term" value="F:orotidine-5'-phosphate decarboxylase activity"/>
    <property type="evidence" value="ECO:0007669"/>
    <property type="project" value="UniProtKB-UniRule"/>
</dbReference>
<comment type="similarity">
    <text evidence="2">Belongs to the OMP decarboxylase family. Type 2 subfamily.</text>
</comment>
<dbReference type="Gene3D" id="3.20.20.70">
    <property type="entry name" value="Aldolase class I"/>
    <property type="match status" value="1"/>
</dbReference>
<feature type="domain" description="Orotidine 5'-phosphate decarboxylase" evidence="8">
    <location>
        <begin position="33"/>
        <end position="282"/>
    </location>
</feature>
<keyword evidence="3" id="KW-0210">Decarboxylase</keyword>
<evidence type="ECO:0000256" key="4">
    <source>
        <dbReference type="ARBA" id="ARBA00022975"/>
    </source>
</evidence>
<dbReference type="NCBIfam" id="TIGR02127">
    <property type="entry name" value="pyrF_sub2"/>
    <property type="match status" value="1"/>
</dbReference>
<evidence type="ECO:0000256" key="3">
    <source>
        <dbReference type="ARBA" id="ARBA00022793"/>
    </source>
</evidence>
<comment type="catalytic activity">
    <reaction evidence="6">
        <text>orotidine 5'-phosphate + H(+) = UMP + CO2</text>
        <dbReference type="Rhea" id="RHEA:11596"/>
        <dbReference type="ChEBI" id="CHEBI:15378"/>
        <dbReference type="ChEBI" id="CHEBI:16526"/>
        <dbReference type="ChEBI" id="CHEBI:57538"/>
        <dbReference type="ChEBI" id="CHEBI:57865"/>
        <dbReference type="EC" id="4.1.1.23"/>
    </reaction>
</comment>
<dbReference type="Pfam" id="PF00215">
    <property type="entry name" value="OMPdecase"/>
    <property type="match status" value="1"/>
</dbReference>
<evidence type="ECO:0000256" key="1">
    <source>
        <dbReference type="ARBA" id="ARBA00004861"/>
    </source>
</evidence>
<dbReference type="Proteomes" id="UP000193083">
    <property type="component" value="Unassembled WGS sequence"/>
</dbReference>
<evidence type="ECO:0000256" key="7">
    <source>
        <dbReference type="NCBIfam" id="TIGR02127"/>
    </source>
</evidence>
<evidence type="ECO:0000256" key="2">
    <source>
        <dbReference type="ARBA" id="ARBA00008847"/>
    </source>
</evidence>
<evidence type="ECO:0000313" key="9">
    <source>
        <dbReference type="EMBL" id="SMH56482.1"/>
    </source>
</evidence>
<evidence type="ECO:0000256" key="6">
    <source>
        <dbReference type="ARBA" id="ARBA00049157"/>
    </source>
</evidence>
<comment type="pathway">
    <text evidence="1">Pyrimidine metabolism; UMP biosynthesis via de novo pathway; UMP from orotate: step 2/2.</text>
</comment>
<evidence type="ECO:0000259" key="8">
    <source>
        <dbReference type="SMART" id="SM00934"/>
    </source>
</evidence>
<keyword evidence="5" id="KW-0456">Lyase</keyword>
<evidence type="ECO:0000313" key="10">
    <source>
        <dbReference type="Proteomes" id="UP000193083"/>
    </source>
</evidence>